<dbReference type="SMART" id="SM00504">
    <property type="entry name" value="Ubox"/>
    <property type="match status" value="1"/>
</dbReference>
<comment type="subunit">
    <text evidence="17">Component of the minor spliceosome, which splices U12-type introns. Within this complex, interacts with PRPF8/PRP8, EFTUD2/SNU114 and PLRG1. Interacts with isoform 2 of BSG. Interacts (via the PPIase cyclophilin-type domain) with CRNKL1; they may form a trimeric complex with HSP90.</text>
</comment>
<evidence type="ECO:0000256" key="2">
    <source>
        <dbReference type="ARBA" id="ARBA00004123"/>
    </source>
</evidence>
<dbReference type="PROSITE" id="PS50072">
    <property type="entry name" value="CSA_PPIASE_2"/>
    <property type="match status" value="1"/>
</dbReference>
<evidence type="ECO:0000256" key="12">
    <source>
        <dbReference type="ARBA" id="ARBA00022990"/>
    </source>
</evidence>
<dbReference type="GO" id="GO:0071013">
    <property type="term" value="C:catalytic step 2 spliceosome"/>
    <property type="evidence" value="ECO:0007669"/>
    <property type="project" value="TreeGrafter"/>
</dbReference>
<evidence type="ECO:0000256" key="18">
    <source>
        <dbReference type="ARBA" id="ARBA00073734"/>
    </source>
</evidence>
<evidence type="ECO:0000259" key="21">
    <source>
        <dbReference type="PROSITE" id="PS50072"/>
    </source>
</evidence>
<dbReference type="Gene3D" id="3.30.40.10">
    <property type="entry name" value="Zinc/RING finger domain, C3HC4 (zinc finger)"/>
    <property type="match status" value="1"/>
</dbReference>
<dbReference type="Proteomes" id="UP001165289">
    <property type="component" value="Unassembled WGS sequence"/>
</dbReference>
<organism evidence="23 24">
    <name type="scientific">Oopsacas minuta</name>
    <dbReference type="NCBI Taxonomy" id="111878"/>
    <lineage>
        <taxon>Eukaryota</taxon>
        <taxon>Metazoa</taxon>
        <taxon>Porifera</taxon>
        <taxon>Hexactinellida</taxon>
        <taxon>Hexasterophora</taxon>
        <taxon>Lyssacinosida</taxon>
        <taxon>Leucopsacidae</taxon>
        <taxon>Oopsacas</taxon>
    </lineage>
</organism>
<keyword evidence="10" id="KW-0833">Ubl conjugation pathway</keyword>
<evidence type="ECO:0000256" key="4">
    <source>
        <dbReference type="ARBA" id="ARBA00007930"/>
    </source>
</evidence>
<dbReference type="PROSITE" id="PS00170">
    <property type="entry name" value="CSA_PPIASE_1"/>
    <property type="match status" value="1"/>
</dbReference>
<feature type="domain" description="PPIase cyclophilin-type" evidence="21">
    <location>
        <begin position="288"/>
        <end position="431"/>
    </location>
</feature>
<comment type="similarity">
    <text evidence="4">Belongs to the cyclophilin-type PPIase family. PPIL2 subfamily.</text>
</comment>
<dbReference type="Gene3D" id="2.40.100.10">
    <property type="entry name" value="Cyclophilin-like"/>
    <property type="match status" value="1"/>
</dbReference>
<protein>
    <recommendedName>
        <fullName evidence="18">RING-type E3 ubiquitin-protein ligase PPIL2</fullName>
        <ecNumber evidence="5">2.3.2.27</ecNumber>
    </recommendedName>
    <alternativeName>
        <fullName evidence="20">CYC4</fullName>
    </alternativeName>
    <alternativeName>
        <fullName evidence="19">Probable inactive peptidyl-prolyl cis-trans isomerase-like 2</fullName>
    </alternativeName>
</protein>
<evidence type="ECO:0000256" key="5">
    <source>
        <dbReference type="ARBA" id="ARBA00012483"/>
    </source>
</evidence>
<dbReference type="InterPro" id="IPR026951">
    <property type="entry name" value="PPIL2_U-box_dom"/>
</dbReference>
<evidence type="ECO:0000256" key="10">
    <source>
        <dbReference type="ARBA" id="ARBA00022786"/>
    </source>
</evidence>
<evidence type="ECO:0000259" key="22">
    <source>
        <dbReference type="PROSITE" id="PS51698"/>
    </source>
</evidence>
<evidence type="ECO:0000256" key="14">
    <source>
        <dbReference type="ARBA" id="ARBA00023187"/>
    </source>
</evidence>
<dbReference type="InterPro" id="IPR013083">
    <property type="entry name" value="Znf_RING/FYVE/PHD"/>
</dbReference>
<evidence type="ECO:0000256" key="11">
    <source>
        <dbReference type="ARBA" id="ARBA00022843"/>
    </source>
</evidence>
<keyword evidence="12" id="KW-0007">Acetylation</keyword>
<dbReference type="AlphaFoldDB" id="A0AAV7JQD6"/>
<dbReference type="InterPro" id="IPR020892">
    <property type="entry name" value="Cyclophilin-type_PPIase_CS"/>
</dbReference>
<feature type="domain" description="U-box" evidence="22">
    <location>
        <begin position="36"/>
        <end position="109"/>
    </location>
</feature>
<evidence type="ECO:0000256" key="20">
    <source>
        <dbReference type="ARBA" id="ARBA00079124"/>
    </source>
</evidence>
<dbReference type="GO" id="GO:0006397">
    <property type="term" value="P:mRNA processing"/>
    <property type="evidence" value="ECO:0007669"/>
    <property type="project" value="UniProtKB-KW"/>
</dbReference>
<evidence type="ECO:0000313" key="23">
    <source>
        <dbReference type="EMBL" id="KAI6650926.1"/>
    </source>
</evidence>
<dbReference type="PANTHER" id="PTHR45625:SF1">
    <property type="entry name" value="RING-TYPE E3 UBIQUITIN-PROTEIN LIGASE PPIL2"/>
    <property type="match status" value="1"/>
</dbReference>
<dbReference type="InterPro" id="IPR044666">
    <property type="entry name" value="Cyclophilin_A-like"/>
</dbReference>
<dbReference type="FunFam" id="3.30.40.10:FF:000079">
    <property type="entry name" value="Peptidyl-prolyl cis-trans isomerase 2"/>
    <property type="match status" value="1"/>
</dbReference>
<dbReference type="GO" id="GO:0008380">
    <property type="term" value="P:RNA splicing"/>
    <property type="evidence" value="ECO:0007669"/>
    <property type="project" value="UniProtKB-KW"/>
</dbReference>
<evidence type="ECO:0000256" key="17">
    <source>
        <dbReference type="ARBA" id="ARBA00061807"/>
    </source>
</evidence>
<dbReference type="InterPro" id="IPR029000">
    <property type="entry name" value="Cyclophilin-like_dom_sf"/>
</dbReference>
<dbReference type="Pfam" id="PF00160">
    <property type="entry name" value="Pro_isomerase"/>
    <property type="match status" value="1"/>
</dbReference>
<evidence type="ECO:0000313" key="24">
    <source>
        <dbReference type="Proteomes" id="UP001165289"/>
    </source>
</evidence>
<dbReference type="GO" id="GO:0061630">
    <property type="term" value="F:ubiquitin protein ligase activity"/>
    <property type="evidence" value="ECO:0007669"/>
    <property type="project" value="UniProtKB-EC"/>
</dbReference>
<comment type="caution">
    <text evidence="23">The sequence shown here is derived from an EMBL/GenBank/DDBJ whole genome shotgun (WGS) entry which is preliminary data.</text>
</comment>
<dbReference type="PANTHER" id="PTHR45625">
    <property type="entry name" value="PEPTIDYL-PROLYL CIS-TRANS ISOMERASE-RELATED"/>
    <property type="match status" value="1"/>
</dbReference>
<dbReference type="PRINTS" id="PR00153">
    <property type="entry name" value="CSAPPISMRASE"/>
</dbReference>
<gene>
    <name evidence="23" type="ORF">LOD99_5766</name>
</gene>
<dbReference type="Pfam" id="PF04641">
    <property type="entry name" value="Rtf2"/>
    <property type="match status" value="1"/>
</dbReference>
<evidence type="ECO:0000256" key="16">
    <source>
        <dbReference type="ARBA" id="ARBA00059251"/>
    </source>
</evidence>
<reference evidence="23 24" key="1">
    <citation type="journal article" date="2023" name="BMC Biol.">
        <title>The compact genome of the sponge Oopsacas minuta (Hexactinellida) is lacking key metazoan core genes.</title>
        <authorList>
            <person name="Santini S."/>
            <person name="Schenkelaars Q."/>
            <person name="Jourda C."/>
            <person name="Duchesne M."/>
            <person name="Belahbib H."/>
            <person name="Rocher C."/>
            <person name="Selva M."/>
            <person name="Riesgo A."/>
            <person name="Vervoort M."/>
            <person name="Leys S.P."/>
            <person name="Kodjabachian L."/>
            <person name="Le Bivic A."/>
            <person name="Borchiellini C."/>
            <person name="Claverie J.M."/>
            <person name="Renard E."/>
        </authorList>
    </citation>
    <scope>NUCLEOTIDE SEQUENCE [LARGE SCALE GENOMIC DNA]</scope>
    <source>
        <strain evidence="23">SPO-2</strain>
    </source>
</reference>
<evidence type="ECO:0000256" key="15">
    <source>
        <dbReference type="ARBA" id="ARBA00023242"/>
    </source>
</evidence>
<keyword evidence="7" id="KW-0507">mRNA processing</keyword>
<dbReference type="EC" id="2.3.2.27" evidence="5"/>
<dbReference type="CDD" id="cd01923">
    <property type="entry name" value="cyclophilin_RING"/>
    <property type="match status" value="1"/>
</dbReference>
<proteinExistence type="inferred from homology"/>
<dbReference type="EMBL" id="JAKMXF010000309">
    <property type="protein sequence ID" value="KAI6650926.1"/>
    <property type="molecule type" value="Genomic_DNA"/>
</dbReference>
<sequence length="530" mass="60880">MGKKQHQKDKMYLTTKEWSTIYGGKKASSTESTEYRRLPYNYCGLSLQPAEHPYCTEDGILYDLPQILPFLKKFKHCPITGKLLNAKSLIKVNFHKNADSKIHCPMTYKEFTEHSHVILIKTTGNVYSNEALQELNIKPKNFRELLSDEPFAKSDIITLQDPKNLNKFNITNFFYIKHDLSWKNEEDKNPMRNIRHLTFECKSALEELYKEEKKSKIDSAKIDTSKVIEEPLTERNTAHYSTGQASISFTSTATPRETHIKPAKLGKDLVRYSMVKKKGYVRLVTNFGNINLELHCEFVSKTCENFLKLCKKGYYDETIFHRSIRNFVLQGGDPKGDGSGGQSFWGEDFKDEFKPNLLHSDRGILSMANSGPDTNRSQFFITYRLCMHLNNKHTVFGKVVGGFDILDKIEKIKTDKHDLPISEVKILTTMVFVDPFQEVDDKIAFEDAKLSEQKEQAIKPYIDKRLLPPKSDDNISQSSTNKVGKYLDVTHKNEVCITDNMKIKRKGDSIIPGEELKKKAKTGFGDFSSW</sequence>
<keyword evidence="13" id="KW-0175">Coiled coil</keyword>
<evidence type="ECO:0000256" key="6">
    <source>
        <dbReference type="ARBA" id="ARBA00022499"/>
    </source>
</evidence>
<dbReference type="FunFam" id="2.40.100.10:FF:000018">
    <property type="entry name" value="Peptidyl-prolyl cis-trans isomerase-like 2"/>
    <property type="match status" value="1"/>
</dbReference>
<keyword evidence="14" id="KW-0508">mRNA splicing</keyword>
<keyword evidence="15" id="KW-0539">Nucleus</keyword>
<evidence type="ECO:0000256" key="7">
    <source>
        <dbReference type="ARBA" id="ARBA00022664"/>
    </source>
</evidence>
<keyword evidence="6" id="KW-1017">Isopeptide bond</keyword>
<evidence type="ECO:0000256" key="8">
    <source>
        <dbReference type="ARBA" id="ARBA00022679"/>
    </source>
</evidence>
<dbReference type="GO" id="GO:0003755">
    <property type="term" value="F:peptidyl-prolyl cis-trans isomerase activity"/>
    <property type="evidence" value="ECO:0007669"/>
    <property type="project" value="InterPro"/>
</dbReference>
<evidence type="ECO:0000256" key="9">
    <source>
        <dbReference type="ARBA" id="ARBA00022728"/>
    </source>
</evidence>
<keyword evidence="8" id="KW-0808">Transferase</keyword>
<accession>A0AAV7JQD6</accession>
<keyword evidence="23" id="KW-0413">Isomerase</keyword>
<evidence type="ECO:0000256" key="19">
    <source>
        <dbReference type="ARBA" id="ARBA00078275"/>
    </source>
</evidence>
<comment type="subcellular location">
    <subcellularLocation>
        <location evidence="2">Nucleus</location>
    </subcellularLocation>
</comment>
<comment type="catalytic activity">
    <reaction evidence="1">
        <text>S-ubiquitinyl-[E2 ubiquitin-conjugating enzyme]-L-cysteine + [acceptor protein]-L-lysine = [E2 ubiquitin-conjugating enzyme]-L-cysteine + N(6)-ubiquitinyl-[acceptor protein]-L-lysine.</text>
        <dbReference type="EC" id="2.3.2.27"/>
    </reaction>
</comment>
<dbReference type="InterPro" id="IPR002130">
    <property type="entry name" value="Cyclophilin-type_PPIase_dom"/>
</dbReference>
<dbReference type="SUPFAM" id="SSF57850">
    <property type="entry name" value="RING/U-box"/>
    <property type="match status" value="1"/>
</dbReference>
<evidence type="ECO:0000256" key="3">
    <source>
        <dbReference type="ARBA" id="ARBA00004906"/>
    </source>
</evidence>
<dbReference type="SUPFAM" id="SSF50891">
    <property type="entry name" value="Cyclophilin-like"/>
    <property type="match status" value="1"/>
</dbReference>
<dbReference type="InterPro" id="IPR003613">
    <property type="entry name" value="Ubox_domain"/>
</dbReference>
<dbReference type="GO" id="GO:0006457">
    <property type="term" value="P:protein folding"/>
    <property type="evidence" value="ECO:0007669"/>
    <property type="project" value="InterPro"/>
</dbReference>
<keyword evidence="24" id="KW-1185">Reference proteome</keyword>
<name>A0AAV7JQD6_9METZ</name>
<comment type="function">
    <text evidence="16">Has a ubiquitin-protein ligase activity acting as an E3 ubiquitin protein ligase or as an ubiquitin-ubiquitin ligase promoting elongation of ubiquitin chains on substrates. By mediating 'Lys-48'-linked polyubiquitination of proteins could target them for proteasomal degradation. May also function as a chaperone, playing a role in transport to the cell membrane of BSG/Basigin for instance. Probable inactive PPIase with no peptidyl-prolyl cis-trans isomerase activity. As a component of the minor spliceosome, involved in the splicing of U12-type introns in pre-mRNAs.</text>
</comment>
<evidence type="ECO:0000256" key="13">
    <source>
        <dbReference type="ARBA" id="ARBA00023054"/>
    </source>
</evidence>
<dbReference type="CDD" id="cd16663">
    <property type="entry name" value="RING-Ubox_PPIL2"/>
    <property type="match status" value="1"/>
</dbReference>
<keyword evidence="11" id="KW-0832">Ubl conjugation</keyword>
<dbReference type="PROSITE" id="PS51698">
    <property type="entry name" value="U_BOX"/>
    <property type="match status" value="1"/>
</dbReference>
<dbReference type="GO" id="GO:0000209">
    <property type="term" value="P:protein polyubiquitination"/>
    <property type="evidence" value="ECO:0007669"/>
    <property type="project" value="TreeGrafter"/>
</dbReference>
<keyword evidence="9" id="KW-0747">Spliceosome</keyword>
<comment type="pathway">
    <text evidence="3">Protein modification; protein ubiquitination.</text>
</comment>
<evidence type="ECO:0000256" key="1">
    <source>
        <dbReference type="ARBA" id="ARBA00000900"/>
    </source>
</evidence>